<dbReference type="EMBL" id="VXIS01000036">
    <property type="protein sequence ID" value="KAA8911378.1"/>
    <property type="molecule type" value="Genomic_DNA"/>
</dbReference>
<dbReference type="InParanoid" id="A0A5J5F5M6"/>
<reference evidence="9 10" key="1">
    <citation type="submission" date="2019-09" db="EMBL/GenBank/DDBJ databases">
        <title>Draft genome of the ectomycorrhizal ascomycete Sphaerosporella brunnea.</title>
        <authorList>
            <consortium name="DOE Joint Genome Institute"/>
            <person name="Benucci G.M."/>
            <person name="Marozzi G."/>
            <person name="Antonielli L."/>
            <person name="Sanchez S."/>
            <person name="Marco P."/>
            <person name="Wang X."/>
            <person name="Falini L.B."/>
            <person name="Barry K."/>
            <person name="Haridas S."/>
            <person name="Lipzen A."/>
            <person name="Labutti K."/>
            <person name="Grigoriev I.V."/>
            <person name="Murat C."/>
            <person name="Martin F."/>
            <person name="Albertini E."/>
            <person name="Donnini D."/>
            <person name="Bonito G."/>
        </authorList>
    </citation>
    <scope>NUCLEOTIDE SEQUENCE [LARGE SCALE GENOMIC DNA]</scope>
    <source>
        <strain evidence="9 10">Sb_GMNB300</strain>
    </source>
</reference>
<comment type="similarity">
    <text evidence="2">Belongs to the peptidase S54 family.</text>
</comment>
<dbReference type="PANTHER" id="PTHR43731">
    <property type="entry name" value="RHOMBOID PROTEASE"/>
    <property type="match status" value="1"/>
</dbReference>
<dbReference type="Proteomes" id="UP000326924">
    <property type="component" value="Unassembled WGS sequence"/>
</dbReference>
<keyword evidence="5 7" id="KW-1133">Transmembrane helix</keyword>
<gene>
    <name evidence="9" type="ORF">FN846DRAFT_774106</name>
</gene>
<dbReference type="GO" id="GO:0004252">
    <property type="term" value="F:serine-type endopeptidase activity"/>
    <property type="evidence" value="ECO:0007669"/>
    <property type="project" value="InterPro"/>
</dbReference>
<dbReference type="PANTHER" id="PTHR43731:SF14">
    <property type="entry name" value="PRESENILIN-ASSOCIATED RHOMBOID-LIKE PROTEIN, MITOCHONDRIAL"/>
    <property type="match status" value="1"/>
</dbReference>
<keyword evidence="6 7" id="KW-0472">Membrane</keyword>
<evidence type="ECO:0000313" key="10">
    <source>
        <dbReference type="Proteomes" id="UP000326924"/>
    </source>
</evidence>
<dbReference type="InterPro" id="IPR050925">
    <property type="entry name" value="Rhomboid_protease_S54"/>
</dbReference>
<evidence type="ECO:0000256" key="2">
    <source>
        <dbReference type="ARBA" id="ARBA00009045"/>
    </source>
</evidence>
<feature type="transmembrane region" description="Helical" evidence="7">
    <location>
        <begin position="134"/>
        <end position="157"/>
    </location>
</feature>
<feature type="transmembrane region" description="Helical" evidence="7">
    <location>
        <begin position="31"/>
        <end position="51"/>
    </location>
</feature>
<dbReference type="Gene3D" id="1.20.1540.10">
    <property type="entry name" value="Rhomboid-like"/>
    <property type="match status" value="1"/>
</dbReference>
<dbReference type="InterPro" id="IPR035952">
    <property type="entry name" value="Rhomboid-like_sf"/>
</dbReference>
<organism evidence="9 10">
    <name type="scientific">Sphaerosporella brunnea</name>
    <dbReference type="NCBI Taxonomy" id="1250544"/>
    <lineage>
        <taxon>Eukaryota</taxon>
        <taxon>Fungi</taxon>
        <taxon>Dikarya</taxon>
        <taxon>Ascomycota</taxon>
        <taxon>Pezizomycotina</taxon>
        <taxon>Pezizomycetes</taxon>
        <taxon>Pezizales</taxon>
        <taxon>Pyronemataceae</taxon>
        <taxon>Sphaerosporella</taxon>
    </lineage>
</organism>
<dbReference type="AlphaFoldDB" id="A0A5J5F5M6"/>
<dbReference type="GO" id="GO:0016020">
    <property type="term" value="C:membrane"/>
    <property type="evidence" value="ECO:0007669"/>
    <property type="project" value="UniProtKB-SubCell"/>
</dbReference>
<evidence type="ECO:0000256" key="4">
    <source>
        <dbReference type="ARBA" id="ARBA00022801"/>
    </source>
</evidence>
<evidence type="ECO:0000256" key="1">
    <source>
        <dbReference type="ARBA" id="ARBA00004141"/>
    </source>
</evidence>
<evidence type="ECO:0000259" key="8">
    <source>
        <dbReference type="Pfam" id="PF01694"/>
    </source>
</evidence>
<keyword evidence="4" id="KW-0378">Hydrolase</keyword>
<sequence>MSFSAFDYLEVPLAGQQHSEKWRWWTWGTYMFLHGSPVHLLCCTVAMTSIFRLLVPAFGAARVVTAWALSGVGAAAITTHVEVYRHGDAVRRGEGTAIVLREVQLPTGEVAVRQVLTADPAYKAMFASNMGSSAGLMGLMSVVAIAMPQTTWGLLFLPMEVPSRTIFAGLLAFDAAGVAGVIPDLGIGHLGHLSGAAVGALLYALWLRRLPASRHLWRLRRSGGYW</sequence>
<keyword evidence="10" id="KW-1185">Reference proteome</keyword>
<feature type="domain" description="Peptidase S54 rhomboid" evidence="8">
    <location>
        <begin position="22"/>
        <end position="207"/>
    </location>
</feature>
<dbReference type="OrthoDB" id="10260614at2759"/>
<dbReference type="InterPro" id="IPR022764">
    <property type="entry name" value="Peptidase_S54_rhomboid_dom"/>
</dbReference>
<feature type="transmembrane region" description="Helical" evidence="7">
    <location>
        <begin position="189"/>
        <end position="207"/>
    </location>
</feature>
<dbReference type="Pfam" id="PF01694">
    <property type="entry name" value="Rhomboid"/>
    <property type="match status" value="1"/>
</dbReference>
<protein>
    <recommendedName>
        <fullName evidence="8">Peptidase S54 rhomboid domain-containing protein</fullName>
    </recommendedName>
</protein>
<keyword evidence="3 7" id="KW-0812">Transmembrane</keyword>
<comment type="caution">
    <text evidence="9">The sequence shown here is derived from an EMBL/GenBank/DDBJ whole genome shotgun (WGS) entry which is preliminary data.</text>
</comment>
<evidence type="ECO:0000256" key="7">
    <source>
        <dbReference type="SAM" id="Phobius"/>
    </source>
</evidence>
<dbReference type="SUPFAM" id="SSF144091">
    <property type="entry name" value="Rhomboid-like"/>
    <property type="match status" value="1"/>
</dbReference>
<evidence type="ECO:0000313" key="9">
    <source>
        <dbReference type="EMBL" id="KAA8911378.1"/>
    </source>
</evidence>
<evidence type="ECO:0000256" key="6">
    <source>
        <dbReference type="ARBA" id="ARBA00023136"/>
    </source>
</evidence>
<comment type="subcellular location">
    <subcellularLocation>
        <location evidence="1">Membrane</location>
        <topology evidence="1">Multi-pass membrane protein</topology>
    </subcellularLocation>
</comment>
<name>A0A5J5F5M6_9PEZI</name>
<evidence type="ECO:0000256" key="5">
    <source>
        <dbReference type="ARBA" id="ARBA00022989"/>
    </source>
</evidence>
<accession>A0A5J5F5M6</accession>
<proteinExistence type="inferred from homology"/>
<evidence type="ECO:0000256" key="3">
    <source>
        <dbReference type="ARBA" id="ARBA00022692"/>
    </source>
</evidence>